<dbReference type="RefSeq" id="WP_094376764.1">
    <property type="nucleotide sequence ID" value="NZ_NOKA02000002.1"/>
</dbReference>
<dbReference type="Proteomes" id="UP000247523">
    <property type="component" value="Unassembled WGS sequence"/>
</dbReference>
<dbReference type="InterPro" id="IPR036736">
    <property type="entry name" value="ACP-like_sf"/>
</dbReference>
<gene>
    <name evidence="2" type="ORF">C8E03_101238</name>
    <name evidence="3" type="ORF">CG710_002885</name>
</gene>
<reference evidence="3 4" key="1">
    <citation type="journal article" date="2017" name="Genome Announc.">
        <title>Draft Genome Sequence of a Sporulating and Motile Strain of Lachnotalea glycerini Isolated from Water in Quebec City, Canada.</title>
        <authorList>
            <person name="Maheux A.F."/>
            <person name="Boudreau D.K."/>
            <person name="Berube E."/>
            <person name="Boissinot M."/>
            <person name="Raymond F."/>
            <person name="Brodeur S."/>
            <person name="Corbeil J."/>
            <person name="Isabel S."/>
            <person name="Omar R.F."/>
            <person name="Bergeron M.G."/>
        </authorList>
    </citation>
    <scope>NUCLEOTIDE SEQUENCE [LARGE SCALE GENOMIC DNA]</scope>
    <source>
        <strain evidence="3 4">CCRI-19302</strain>
    </source>
</reference>
<dbReference type="Gene3D" id="1.10.1200.10">
    <property type="entry name" value="ACP-like"/>
    <property type="match status" value="1"/>
</dbReference>
<evidence type="ECO:0000313" key="3">
    <source>
        <dbReference type="EMBL" id="RDY32898.1"/>
    </source>
</evidence>
<proteinExistence type="predicted"/>
<protein>
    <submittedName>
        <fullName evidence="2 3">Acyl carrier protein</fullName>
    </submittedName>
</protein>
<keyword evidence="4" id="KW-1185">Reference proteome</keyword>
<dbReference type="InterPro" id="IPR009081">
    <property type="entry name" value="PP-bd_ACP"/>
</dbReference>
<evidence type="ECO:0000313" key="5">
    <source>
        <dbReference type="Proteomes" id="UP000247523"/>
    </source>
</evidence>
<evidence type="ECO:0000259" key="1">
    <source>
        <dbReference type="PROSITE" id="PS50075"/>
    </source>
</evidence>
<dbReference type="Proteomes" id="UP000216411">
    <property type="component" value="Unassembled WGS sequence"/>
</dbReference>
<dbReference type="EMBL" id="NOKA02000002">
    <property type="protein sequence ID" value="RDY32898.1"/>
    <property type="molecule type" value="Genomic_DNA"/>
</dbReference>
<organism evidence="2 5">
    <name type="scientific">Lachnotalea glycerini</name>
    <dbReference type="NCBI Taxonomy" id="1763509"/>
    <lineage>
        <taxon>Bacteria</taxon>
        <taxon>Bacillati</taxon>
        <taxon>Bacillota</taxon>
        <taxon>Clostridia</taxon>
        <taxon>Lachnospirales</taxon>
        <taxon>Lachnospiraceae</taxon>
        <taxon>Lachnotalea</taxon>
    </lineage>
</organism>
<evidence type="ECO:0000313" key="2">
    <source>
        <dbReference type="EMBL" id="PXV95608.1"/>
    </source>
</evidence>
<dbReference type="OrthoDB" id="487863at2"/>
<evidence type="ECO:0000313" key="4">
    <source>
        <dbReference type="Proteomes" id="UP000216411"/>
    </source>
</evidence>
<dbReference type="AlphaFoldDB" id="A0A255ILL5"/>
<sequence length="80" mass="9211">MNREEVFEKLSEIMIEYIPELNGVTFTMEDSLHELGANSVDRMDIIVDIMEELGVKVSITKFANAKNIKEIIDILCEEYV</sequence>
<name>A0A255ILL5_9FIRM</name>
<reference evidence="2 5" key="2">
    <citation type="submission" date="2018-05" db="EMBL/GenBank/DDBJ databases">
        <title>Genomic Encyclopedia of Type Strains, Phase IV (KMG-IV): sequencing the most valuable type-strain genomes for metagenomic binning, comparative biology and taxonomic classification.</title>
        <authorList>
            <person name="Goeker M."/>
        </authorList>
    </citation>
    <scope>NUCLEOTIDE SEQUENCE [LARGE SCALE GENOMIC DNA]</scope>
    <source>
        <strain evidence="2 5">DSM 28816</strain>
    </source>
</reference>
<dbReference type="EMBL" id="QICS01000001">
    <property type="protein sequence ID" value="PXV95608.1"/>
    <property type="molecule type" value="Genomic_DNA"/>
</dbReference>
<feature type="domain" description="Carrier" evidence="1">
    <location>
        <begin position="4"/>
        <end position="79"/>
    </location>
</feature>
<reference evidence="3" key="3">
    <citation type="submission" date="2018-07" db="EMBL/GenBank/DDBJ databases">
        <authorList>
            <person name="Quirk P.G."/>
            <person name="Krulwich T.A."/>
        </authorList>
    </citation>
    <scope>NUCLEOTIDE SEQUENCE</scope>
    <source>
        <strain evidence="3">CCRI-19302</strain>
    </source>
</reference>
<accession>A0A255ILL5</accession>
<dbReference type="SUPFAM" id="SSF47336">
    <property type="entry name" value="ACP-like"/>
    <property type="match status" value="1"/>
</dbReference>
<comment type="caution">
    <text evidence="2">The sequence shown here is derived from an EMBL/GenBank/DDBJ whole genome shotgun (WGS) entry which is preliminary data.</text>
</comment>
<dbReference type="PROSITE" id="PS50075">
    <property type="entry name" value="CARRIER"/>
    <property type="match status" value="1"/>
</dbReference>
<dbReference type="Pfam" id="PF00550">
    <property type="entry name" value="PP-binding"/>
    <property type="match status" value="1"/>
</dbReference>